<dbReference type="SUPFAM" id="SSF47473">
    <property type="entry name" value="EF-hand"/>
    <property type="match status" value="1"/>
</dbReference>
<dbReference type="InterPro" id="IPR011992">
    <property type="entry name" value="EF-hand-dom_pair"/>
</dbReference>
<dbReference type="Proteomes" id="UP000789390">
    <property type="component" value="Unassembled WGS sequence"/>
</dbReference>
<feature type="domain" description="EF-hand" evidence="4">
    <location>
        <begin position="199"/>
        <end position="234"/>
    </location>
</feature>
<dbReference type="Pfam" id="PF13833">
    <property type="entry name" value="EF-hand_8"/>
    <property type="match status" value="1"/>
</dbReference>
<evidence type="ECO:0000259" key="4">
    <source>
        <dbReference type="PROSITE" id="PS50222"/>
    </source>
</evidence>
<dbReference type="PRINTS" id="PR00450">
    <property type="entry name" value="RECOVERIN"/>
</dbReference>
<dbReference type="CDD" id="cd00051">
    <property type="entry name" value="EFh"/>
    <property type="match status" value="2"/>
</dbReference>
<evidence type="ECO:0000256" key="1">
    <source>
        <dbReference type="ARBA" id="ARBA00022723"/>
    </source>
</evidence>
<accession>A0A8J2WMK5</accession>
<dbReference type="PROSITE" id="PS00018">
    <property type="entry name" value="EF_HAND_1"/>
    <property type="match status" value="2"/>
</dbReference>
<feature type="domain" description="EF-hand" evidence="4">
    <location>
        <begin position="132"/>
        <end position="167"/>
    </location>
</feature>
<comment type="caution">
    <text evidence="5">The sequence shown here is derived from an EMBL/GenBank/DDBJ whole genome shotgun (WGS) entry which is preliminary data.</text>
</comment>
<proteinExistence type="predicted"/>
<dbReference type="AlphaFoldDB" id="A0A8J2WMK5"/>
<evidence type="ECO:0000313" key="6">
    <source>
        <dbReference type="Proteomes" id="UP000789390"/>
    </source>
</evidence>
<evidence type="ECO:0000256" key="3">
    <source>
        <dbReference type="ARBA" id="ARBA00022837"/>
    </source>
</evidence>
<dbReference type="PANTHER" id="PTHR23055">
    <property type="entry name" value="CALCIUM BINDING PROTEINS"/>
    <property type="match status" value="1"/>
</dbReference>
<dbReference type="InterPro" id="IPR018247">
    <property type="entry name" value="EF_Hand_1_Ca_BS"/>
</dbReference>
<dbReference type="PROSITE" id="PS50222">
    <property type="entry name" value="EF_HAND_2"/>
    <property type="match status" value="3"/>
</dbReference>
<evidence type="ECO:0000256" key="2">
    <source>
        <dbReference type="ARBA" id="ARBA00022737"/>
    </source>
</evidence>
<reference evidence="5" key="1">
    <citation type="submission" date="2021-11" db="EMBL/GenBank/DDBJ databases">
        <authorList>
            <person name="Schell T."/>
        </authorList>
    </citation>
    <scope>NUCLEOTIDE SEQUENCE</scope>
    <source>
        <strain evidence="5">M5</strain>
    </source>
</reference>
<keyword evidence="1" id="KW-0479">Metal-binding</keyword>
<keyword evidence="6" id="KW-1185">Reference proteome</keyword>
<dbReference type="SMART" id="SM00054">
    <property type="entry name" value="EFh"/>
    <property type="match status" value="3"/>
</dbReference>
<keyword evidence="3" id="KW-0106">Calcium</keyword>
<dbReference type="Gene3D" id="1.10.238.10">
    <property type="entry name" value="EF-hand"/>
    <property type="match status" value="1"/>
</dbReference>
<organism evidence="5 6">
    <name type="scientific">Daphnia galeata</name>
    <dbReference type="NCBI Taxonomy" id="27404"/>
    <lineage>
        <taxon>Eukaryota</taxon>
        <taxon>Metazoa</taxon>
        <taxon>Ecdysozoa</taxon>
        <taxon>Arthropoda</taxon>
        <taxon>Crustacea</taxon>
        <taxon>Branchiopoda</taxon>
        <taxon>Diplostraca</taxon>
        <taxon>Cladocera</taxon>
        <taxon>Anomopoda</taxon>
        <taxon>Daphniidae</taxon>
        <taxon>Daphnia</taxon>
    </lineage>
</organism>
<dbReference type="InterPro" id="IPR028846">
    <property type="entry name" value="Recoverin"/>
</dbReference>
<dbReference type="OrthoDB" id="191686at2759"/>
<dbReference type="Pfam" id="PF13499">
    <property type="entry name" value="EF-hand_7"/>
    <property type="match status" value="1"/>
</dbReference>
<dbReference type="GO" id="GO:0005509">
    <property type="term" value="F:calcium ion binding"/>
    <property type="evidence" value="ECO:0007669"/>
    <property type="project" value="InterPro"/>
</dbReference>
<evidence type="ECO:0000313" key="5">
    <source>
        <dbReference type="EMBL" id="CAH0108756.1"/>
    </source>
</evidence>
<feature type="domain" description="EF-hand" evidence="4">
    <location>
        <begin position="96"/>
        <end position="131"/>
    </location>
</feature>
<protein>
    <recommendedName>
        <fullName evidence="4">EF-hand domain-containing protein</fullName>
    </recommendedName>
</protein>
<keyword evidence="2" id="KW-0677">Repeat</keyword>
<dbReference type="PANTHER" id="PTHR23055:SF167">
    <property type="entry name" value="EF-HAND DOMAIN-CONTAINING PROTEIN"/>
    <property type="match status" value="1"/>
</dbReference>
<gene>
    <name evidence="5" type="ORF">DGAL_LOCUS12158</name>
</gene>
<name>A0A8J2WMK5_9CRUS</name>
<dbReference type="EMBL" id="CAKKLH010000287">
    <property type="protein sequence ID" value="CAH0108756.1"/>
    <property type="molecule type" value="Genomic_DNA"/>
</dbReference>
<sequence>MPSFSDSGSDQASILDFADVDLCSSRANNVTNKTSNGQEDKQVRLRLSLDEICHRTNFTRKEVRAFYRTLKQECPLGVVTEETLRDAYHRLFPNGNVGLYVKYVFRTLDTQGNGKITFTQLLVFLSTISKGTHLDRLKWIFRLYDLDGDGAIQHSELLNLCCAIHELAGTAEKRIFHETKKSGKDEIFSESEKDRKLRQIKLWVDKVFRRWDSNQDGQVTLEEFLASYSNDDLLETSLHYFDDL</sequence>
<dbReference type="InterPro" id="IPR002048">
    <property type="entry name" value="EF_hand_dom"/>
</dbReference>